<dbReference type="CDD" id="cd00405">
    <property type="entry name" value="PRAI"/>
    <property type="match status" value="1"/>
</dbReference>
<dbReference type="Pfam" id="PF00697">
    <property type="entry name" value="PRAI"/>
    <property type="match status" value="1"/>
</dbReference>
<organism evidence="11 12">
    <name type="scientific">Thalassoglobus polymorphus</name>
    <dbReference type="NCBI Taxonomy" id="2527994"/>
    <lineage>
        <taxon>Bacteria</taxon>
        <taxon>Pseudomonadati</taxon>
        <taxon>Planctomycetota</taxon>
        <taxon>Planctomycetia</taxon>
        <taxon>Planctomycetales</taxon>
        <taxon>Planctomycetaceae</taxon>
        <taxon>Thalassoglobus</taxon>
    </lineage>
</organism>
<comment type="similarity">
    <text evidence="9">Belongs to the TrpF family.</text>
</comment>
<evidence type="ECO:0000313" key="12">
    <source>
        <dbReference type="Proteomes" id="UP000315724"/>
    </source>
</evidence>
<keyword evidence="8 9" id="KW-0413">Isomerase</keyword>
<dbReference type="SUPFAM" id="SSF51366">
    <property type="entry name" value="Ribulose-phoshate binding barrel"/>
    <property type="match status" value="1"/>
</dbReference>
<protein>
    <recommendedName>
        <fullName evidence="4 9">N-(5'-phosphoribosyl)anthranilate isomerase</fullName>
        <shortName evidence="9">PRAI</shortName>
        <ecNumber evidence="3 9">5.3.1.24</ecNumber>
    </recommendedName>
</protein>
<dbReference type="Proteomes" id="UP000315724">
    <property type="component" value="Chromosome"/>
</dbReference>
<dbReference type="InterPro" id="IPR011060">
    <property type="entry name" value="RibuloseP-bd_barrel"/>
</dbReference>
<accession>A0A517QMJ1</accession>
<dbReference type="Gene3D" id="3.20.20.70">
    <property type="entry name" value="Aldolase class I"/>
    <property type="match status" value="1"/>
</dbReference>
<dbReference type="InterPro" id="IPR001240">
    <property type="entry name" value="PRAI_dom"/>
</dbReference>
<comment type="pathway">
    <text evidence="2 9">Amino-acid biosynthesis; L-tryptophan biosynthesis; L-tryptophan from chorismate: step 3/5.</text>
</comment>
<evidence type="ECO:0000256" key="8">
    <source>
        <dbReference type="ARBA" id="ARBA00023235"/>
    </source>
</evidence>
<evidence type="ECO:0000256" key="1">
    <source>
        <dbReference type="ARBA" id="ARBA00001164"/>
    </source>
</evidence>
<dbReference type="PANTHER" id="PTHR42894:SF1">
    <property type="entry name" value="N-(5'-PHOSPHORIBOSYL)ANTHRANILATE ISOMERASE"/>
    <property type="match status" value="1"/>
</dbReference>
<dbReference type="KEGG" id="tpol:Mal48_21080"/>
<feature type="domain" description="N-(5'phosphoribosyl) anthranilate isomerase (PRAI)" evidence="10">
    <location>
        <begin position="3"/>
        <end position="208"/>
    </location>
</feature>
<evidence type="ECO:0000256" key="9">
    <source>
        <dbReference type="HAMAP-Rule" id="MF_00135"/>
    </source>
</evidence>
<evidence type="ECO:0000256" key="5">
    <source>
        <dbReference type="ARBA" id="ARBA00022605"/>
    </source>
</evidence>
<name>A0A517QMJ1_9PLAN</name>
<sequence>MWVKVCGLTSVKNALQVCDTGVDAIGLNFYAKSKRRVDLETARQIVESLPANVEPIGLFVNHTVEEIQRVTSEAGIKTIQLHGDETAEFAAQLGDLKIIRAIRIDETNIKQLASEIDSFRTAGVALAGCLIDANVQGSYGGTGHTAPWEMIANHYDVENWPPLILAGGLNTKNIEAAIRMVQPWGVDTASGVESAPGMKDPTQVCEFVSGATKEND</sequence>
<dbReference type="HAMAP" id="MF_00135">
    <property type="entry name" value="PRAI"/>
    <property type="match status" value="1"/>
</dbReference>
<evidence type="ECO:0000256" key="3">
    <source>
        <dbReference type="ARBA" id="ARBA00012572"/>
    </source>
</evidence>
<dbReference type="GO" id="GO:0000162">
    <property type="term" value="P:L-tryptophan biosynthetic process"/>
    <property type="evidence" value="ECO:0007669"/>
    <property type="project" value="UniProtKB-UniRule"/>
</dbReference>
<evidence type="ECO:0000313" key="11">
    <source>
        <dbReference type="EMBL" id="QDT32860.1"/>
    </source>
</evidence>
<evidence type="ECO:0000259" key="10">
    <source>
        <dbReference type="Pfam" id="PF00697"/>
    </source>
</evidence>
<comment type="catalytic activity">
    <reaction evidence="1 9">
        <text>N-(5-phospho-beta-D-ribosyl)anthranilate = 1-(2-carboxyphenylamino)-1-deoxy-D-ribulose 5-phosphate</text>
        <dbReference type="Rhea" id="RHEA:21540"/>
        <dbReference type="ChEBI" id="CHEBI:18277"/>
        <dbReference type="ChEBI" id="CHEBI:58613"/>
        <dbReference type="EC" id="5.3.1.24"/>
    </reaction>
</comment>
<dbReference type="InterPro" id="IPR013785">
    <property type="entry name" value="Aldolase_TIM"/>
</dbReference>
<evidence type="ECO:0000256" key="6">
    <source>
        <dbReference type="ARBA" id="ARBA00022822"/>
    </source>
</evidence>
<dbReference type="GO" id="GO:0004640">
    <property type="term" value="F:phosphoribosylanthranilate isomerase activity"/>
    <property type="evidence" value="ECO:0007669"/>
    <property type="project" value="UniProtKB-UniRule"/>
</dbReference>
<gene>
    <name evidence="9 11" type="primary">trpF</name>
    <name evidence="11" type="ORF">Mal48_21080</name>
</gene>
<evidence type="ECO:0000256" key="7">
    <source>
        <dbReference type="ARBA" id="ARBA00023141"/>
    </source>
</evidence>
<dbReference type="RefSeq" id="WP_145198452.1">
    <property type="nucleotide sequence ID" value="NZ_CP036267.1"/>
</dbReference>
<dbReference type="AlphaFoldDB" id="A0A517QMJ1"/>
<keyword evidence="6 9" id="KW-0822">Tryptophan biosynthesis</keyword>
<keyword evidence="12" id="KW-1185">Reference proteome</keyword>
<evidence type="ECO:0000256" key="4">
    <source>
        <dbReference type="ARBA" id="ARBA00022272"/>
    </source>
</evidence>
<proteinExistence type="inferred from homology"/>
<reference evidence="11 12" key="1">
    <citation type="submission" date="2019-02" db="EMBL/GenBank/DDBJ databases">
        <title>Deep-cultivation of Planctomycetes and their phenomic and genomic characterization uncovers novel biology.</title>
        <authorList>
            <person name="Wiegand S."/>
            <person name="Jogler M."/>
            <person name="Boedeker C."/>
            <person name="Pinto D."/>
            <person name="Vollmers J."/>
            <person name="Rivas-Marin E."/>
            <person name="Kohn T."/>
            <person name="Peeters S.H."/>
            <person name="Heuer A."/>
            <person name="Rast P."/>
            <person name="Oberbeckmann S."/>
            <person name="Bunk B."/>
            <person name="Jeske O."/>
            <person name="Meyerdierks A."/>
            <person name="Storesund J.E."/>
            <person name="Kallscheuer N."/>
            <person name="Luecker S."/>
            <person name="Lage O.M."/>
            <person name="Pohl T."/>
            <person name="Merkel B.J."/>
            <person name="Hornburger P."/>
            <person name="Mueller R.-W."/>
            <person name="Bruemmer F."/>
            <person name="Labrenz M."/>
            <person name="Spormann A.M."/>
            <person name="Op den Camp H."/>
            <person name="Overmann J."/>
            <person name="Amann R."/>
            <person name="Jetten M.S.M."/>
            <person name="Mascher T."/>
            <person name="Medema M.H."/>
            <person name="Devos D.P."/>
            <person name="Kaster A.-K."/>
            <person name="Ovreas L."/>
            <person name="Rohde M."/>
            <person name="Galperin M.Y."/>
            <person name="Jogler C."/>
        </authorList>
    </citation>
    <scope>NUCLEOTIDE SEQUENCE [LARGE SCALE GENOMIC DNA]</scope>
    <source>
        <strain evidence="11 12">Mal48</strain>
    </source>
</reference>
<dbReference type="UniPathway" id="UPA00035">
    <property type="reaction ID" value="UER00042"/>
</dbReference>
<dbReference type="InterPro" id="IPR044643">
    <property type="entry name" value="TrpF_fam"/>
</dbReference>
<keyword evidence="5 9" id="KW-0028">Amino-acid biosynthesis</keyword>
<dbReference type="PANTHER" id="PTHR42894">
    <property type="entry name" value="N-(5'-PHOSPHORIBOSYL)ANTHRANILATE ISOMERASE"/>
    <property type="match status" value="1"/>
</dbReference>
<evidence type="ECO:0000256" key="2">
    <source>
        <dbReference type="ARBA" id="ARBA00004664"/>
    </source>
</evidence>
<dbReference type="OrthoDB" id="9786954at2"/>
<keyword evidence="7 9" id="KW-0057">Aromatic amino acid biosynthesis</keyword>
<dbReference type="EC" id="5.3.1.24" evidence="3 9"/>
<dbReference type="EMBL" id="CP036267">
    <property type="protein sequence ID" value="QDT32860.1"/>
    <property type="molecule type" value="Genomic_DNA"/>
</dbReference>